<gene>
    <name evidence="3" type="primary">LOC106821286</name>
</gene>
<feature type="region of interest" description="Disordered" evidence="1">
    <location>
        <begin position="1"/>
        <end position="107"/>
    </location>
</feature>
<feature type="compositionally biased region" description="Polar residues" evidence="1">
    <location>
        <begin position="31"/>
        <end position="42"/>
    </location>
</feature>
<reference evidence="3" key="1">
    <citation type="submission" date="2025-08" db="UniProtKB">
        <authorList>
            <consortium name="RefSeq"/>
        </authorList>
    </citation>
    <scope>IDENTIFICATION</scope>
</reference>
<name>A0ABM1FAP6_PRICU</name>
<evidence type="ECO:0000256" key="1">
    <source>
        <dbReference type="SAM" id="MobiDB-lite"/>
    </source>
</evidence>
<organism evidence="2 3">
    <name type="scientific">Priapulus caudatus</name>
    <name type="common">Priapulid worm</name>
    <dbReference type="NCBI Taxonomy" id="37621"/>
    <lineage>
        <taxon>Eukaryota</taxon>
        <taxon>Metazoa</taxon>
        <taxon>Ecdysozoa</taxon>
        <taxon>Scalidophora</taxon>
        <taxon>Priapulida</taxon>
        <taxon>Priapulimorpha</taxon>
        <taxon>Priapulimorphida</taxon>
        <taxon>Priapulidae</taxon>
        <taxon>Priapulus</taxon>
    </lineage>
</organism>
<feature type="compositionally biased region" description="Low complexity" evidence="1">
    <location>
        <begin position="9"/>
        <end position="27"/>
    </location>
</feature>
<sequence length="107" mass="10846">MFAAPTTPPTSSGSNDTTTSDTSVTSGIAETATSGQRASATSADDGPNRISADAVSTLGDVTGNASSGDDNDNEAGSRNSTAATTIRPSKRPRGKRREKSMSETIHL</sequence>
<dbReference type="Proteomes" id="UP000695022">
    <property type="component" value="Unplaced"/>
</dbReference>
<feature type="compositionally biased region" description="Basic residues" evidence="1">
    <location>
        <begin position="88"/>
        <end position="98"/>
    </location>
</feature>
<dbReference type="GeneID" id="106821286"/>
<evidence type="ECO:0000313" key="2">
    <source>
        <dbReference type="Proteomes" id="UP000695022"/>
    </source>
</evidence>
<proteinExistence type="predicted"/>
<keyword evidence="2" id="KW-1185">Reference proteome</keyword>
<dbReference type="RefSeq" id="XP_014681517.1">
    <property type="nucleotide sequence ID" value="XM_014826031.1"/>
</dbReference>
<protein>
    <submittedName>
        <fullName evidence="3">Uncharacterized protein LOC106821286</fullName>
    </submittedName>
</protein>
<feature type="compositionally biased region" description="Polar residues" evidence="1">
    <location>
        <begin position="63"/>
        <end position="87"/>
    </location>
</feature>
<evidence type="ECO:0000313" key="3">
    <source>
        <dbReference type="RefSeq" id="XP_014681517.1"/>
    </source>
</evidence>
<accession>A0ABM1FAP6</accession>